<evidence type="ECO:0000313" key="2">
    <source>
        <dbReference type="Proteomes" id="UP000276133"/>
    </source>
</evidence>
<gene>
    <name evidence="1" type="ORF">BpHYR1_027194</name>
</gene>
<organism evidence="1 2">
    <name type="scientific">Brachionus plicatilis</name>
    <name type="common">Marine rotifer</name>
    <name type="synonym">Brachionus muelleri</name>
    <dbReference type="NCBI Taxonomy" id="10195"/>
    <lineage>
        <taxon>Eukaryota</taxon>
        <taxon>Metazoa</taxon>
        <taxon>Spiralia</taxon>
        <taxon>Gnathifera</taxon>
        <taxon>Rotifera</taxon>
        <taxon>Eurotatoria</taxon>
        <taxon>Monogononta</taxon>
        <taxon>Pseudotrocha</taxon>
        <taxon>Ploima</taxon>
        <taxon>Brachionidae</taxon>
        <taxon>Brachionus</taxon>
    </lineage>
</organism>
<proteinExistence type="predicted"/>
<protein>
    <submittedName>
        <fullName evidence="1">Uncharacterized protein</fullName>
    </submittedName>
</protein>
<name>A0A3M7P3U0_BRAPC</name>
<dbReference type="AlphaFoldDB" id="A0A3M7P3U0"/>
<reference evidence="1 2" key="1">
    <citation type="journal article" date="2018" name="Sci. Rep.">
        <title>Genomic signatures of local adaptation to the degree of environmental predictability in rotifers.</title>
        <authorList>
            <person name="Franch-Gras L."/>
            <person name="Hahn C."/>
            <person name="Garcia-Roger E.M."/>
            <person name="Carmona M.J."/>
            <person name="Serra M."/>
            <person name="Gomez A."/>
        </authorList>
    </citation>
    <scope>NUCLEOTIDE SEQUENCE [LARGE SCALE GENOMIC DNA]</scope>
    <source>
        <strain evidence="1">HYR1</strain>
    </source>
</reference>
<keyword evidence="2" id="KW-1185">Reference proteome</keyword>
<evidence type="ECO:0000313" key="1">
    <source>
        <dbReference type="EMBL" id="RMZ93728.1"/>
    </source>
</evidence>
<accession>A0A3M7P3U0</accession>
<sequence>MAQILASFPFKIPVLSSVNNKTINAFLTNNFIKSFSNTINCRKVSDRILLPSNKLALVRTGYDFVKEFHEISEANDIDGNFYNLPTDEFNSASQSLIYL</sequence>
<comment type="caution">
    <text evidence="1">The sequence shown here is derived from an EMBL/GenBank/DDBJ whole genome shotgun (WGS) entry which is preliminary data.</text>
</comment>
<dbReference type="EMBL" id="REGN01013591">
    <property type="protein sequence ID" value="RMZ93728.1"/>
    <property type="molecule type" value="Genomic_DNA"/>
</dbReference>
<dbReference type="Proteomes" id="UP000276133">
    <property type="component" value="Unassembled WGS sequence"/>
</dbReference>